<proteinExistence type="predicted"/>
<organism evidence="2 3">
    <name type="scientific">Favolaschia claudopus</name>
    <dbReference type="NCBI Taxonomy" id="2862362"/>
    <lineage>
        <taxon>Eukaryota</taxon>
        <taxon>Fungi</taxon>
        <taxon>Dikarya</taxon>
        <taxon>Basidiomycota</taxon>
        <taxon>Agaricomycotina</taxon>
        <taxon>Agaricomycetes</taxon>
        <taxon>Agaricomycetidae</taxon>
        <taxon>Agaricales</taxon>
        <taxon>Marasmiineae</taxon>
        <taxon>Mycenaceae</taxon>
        <taxon>Favolaschia</taxon>
    </lineage>
</organism>
<accession>A0AAV9ZB81</accession>
<gene>
    <name evidence="2" type="ORF">R3P38DRAFT_3477939</name>
</gene>
<evidence type="ECO:0000313" key="3">
    <source>
        <dbReference type="Proteomes" id="UP001362999"/>
    </source>
</evidence>
<feature type="region of interest" description="Disordered" evidence="1">
    <location>
        <begin position="143"/>
        <end position="171"/>
    </location>
</feature>
<sequence length="251" mass="28680">MLSDCDSDEPTTGRGMDVINDCLLVDTNREPNDEMTRNRTRVGTGARSREENLERQILLLFMKIKAWPKTYRQTLRQAPVYMYRSNGKSLSVTAKQFPRELEATGTRALSTSLETHTATRWYGTRDRTYPLWALPHAAVPLSVTPEHTSHGDRRTSSTALRDRNTTPRSVEDISMKGPCIYLSEGSGLTTHGREAIRHMDVPPWNQQRDDLIFEKYNESAMIDMRGSIEPRTRIPHKRKPAKNACTWPGHL</sequence>
<feature type="compositionally biased region" description="Basic and acidic residues" evidence="1">
    <location>
        <begin position="147"/>
        <end position="171"/>
    </location>
</feature>
<reference evidence="2 3" key="1">
    <citation type="journal article" date="2024" name="J Genomics">
        <title>Draft genome sequencing and assembly of Favolaschia claudopus CIRM-BRFM 2984 isolated from oak limbs.</title>
        <authorList>
            <person name="Navarro D."/>
            <person name="Drula E."/>
            <person name="Chaduli D."/>
            <person name="Cazenave R."/>
            <person name="Ahrendt S."/>
            <person name="Wang J."/>
            <person name="Lipzen A."/>
            <person name="Daum C."/>
            <person name="Barry K."/>
            <person name="Grigoriev I.V."/>
            <person name="Favel A."/>
            <person name="Rosso M.N."/>
            <person name="Martin F."/>
        </authorList>
    </citation>
    <scope>NUCLEOTIDE SEQUENCE [LARGE SCALE GENOMIC DNA]</scope>
    <source>
        <strain evidence="2 3">CIRM-BRFM 2984</strain>
    </source>
</reference>
<evidence type="ECO:0000313" key="2">
    <source>
        <dbReference type="EMBL" id="KAK6975048.1"/>
    </source>
</evidence>
<comment type="caution">
    <text evidence="2">The sequence shown here is derived from an EMBL/GenBank/DDBJ whole genome shotgun (WGS) entry which is preliminary data.</text>
</comment>
<dbReference type="EMBL" id="JAWWNJ010000175">
    <property type="protein sequence ID" value="KAK6975048.1"/>
    <property type="molecule type" value="Genomic_DNA"/>
</dbReference>
<keyword evidence="3" id="KW-1185">Reference proteome</keyword>
<evidence type="ECO:0000256" key="1">
    <source>
        <dbReference type="SAM" id="MobiDB-lite"/>
    </source>
</evidence>
<protein>
    <submittedName>
        <fullName evidence="2">Uncharacterized protein</fullName>
    </submittedName>
</protein>
<dbReference type="AlphaFoldDB" id="A0AAV9ZB81"/>
<dbReference type="Proteomes" id="UP001362999">
    <property type="component" value="Unassembled WGS sequence"/>
</dbReference>
<name>A0AAV9ZB81_9AGAR</name>